<gene>
    <name evidence="3" type="ORF">CASFOL_027430</name>
</gene>
<dbReference type="Gene3D" id="3.30.590.10">
    <property type="entry name" value="Glutamine synthetase/guanido kinase, catalytic domain"/>
    <property type="match status" value="1"/>
</dbReference>
<dbReference type="SUPFAM" id="SSF54368">
    <property type="entry name" value="Glutamine synthetase, N-terminal domain"/>
    <property type="match status" value="1"/>
</dbReference>
<sequence length="202" mass="22506">MTGQAPAEDSEVILHPKAVFADPFRRSFNVLVMCDSYTPAGDPIRTNKRYEAAKIFSHHEIVYEQPWLRAKVYFVQKDTESSLGGPQGSDPPLLTHKDALSLGAPHTISTLCVGVSAGDELWVARYILERITEIAGVVLSFFPKPLIHSDWNVAGAKTKYSTRSMNEDGGYEEIEKAIVKLGSKRNYHIELALKSYQCSFSK</sequence>
<organism evidence="3 4">
    <name type="scientific">Castilleja foliolosa</name>
    <dbReference type="NCBI Taxonomy" id="1961234"/>
    <lineage>
        <taxon>Eukaryota</taxon>
        <taxon>Viridiplantae</taxon>
        <taxon>Streptophyta</taxon>
        <taxon>Embryophyta</taxon>
        <taxon>Tracheophyta</taxon>
        <taxon>Spermatophyta</taxon>
        <taxon>Magnoliopsida</taxon>
        <taxon>eudicotyledons</taxon>
        <taxon>Gunneridae</taxon>
        <taxon>Pentapetalae</taxon>
        <taxon>asterids</taxon>
        <taxon>lamiids</taxon>
        <taxon>Lamiales</taxon>
        <taxon>Orobanchaceae</taxon>
        <taxon>Pedicularideae</taxon>
        <taxon>Castillejinae</taxon>
        <taxon>Castilleja</taxon>
    </lineage>
</organism>
<dbReference type="PANTHER" id="PTHR20852">
    <property type="entry name" value="GLUTAMINE SYNTHETASE"/>
    <property type="match status" value="1"/>
</dbReference>
<dbReference type="GO" id="GO:0005737">
    <property type="term" value="C:cytoplasm"/>
    <property type="evidence" value="ECO:0007669"/>
    <property type="project" value="UniProtKB-SubCell"/>
</dbReference>
<dbReference type="AlphaFoldDB" id="A0ABD3CGH6"/>
<keyword evidence="4" id="KW-1185">Reference proteome</keyword>
<accession>A0ABD3CGH6</accession>
<dbReference type="Gene3D" id="3.10.20.70">
    <property type="entry name" value="Glutamine synthetase, N-terminal domain"/>
    <property type="match status" value="1"/>
</dbReference>
<proteinExistence type="predicted"/>
<keyword evidence="2" id="KW-0963">Cytoplasm</keyword>
<reference evidence="4" key="1">
    <citation type="journal article" date="2024" name="IScience">
        <title>Strigolactones Initiate the Formation of Haustorium-like Structures in Castilleja.</title>
        <authorList>
            <person name="Buerger M."/>
            <person name="Peterson D."/>
            <person name="Chory J."/>
        </authorList>
    </citation>
    <scope>NUCLEOTIDE SEQUENCE [LARGE SCALE GENOMIC DNA]</scope>
</reference>
<evidence type="ECO:0000313" key="3">
    <source>
        <dbReference type="EMBL" id="KAL3628384.1"/>
    </source>
</evidence>
<dbReference type="PANTHER" id="PTHR20852:SF93">
    <property type="entry name" value="GLUTAMINE SYNTHETASE CYTOSOLIC ISOZYME 1-1"/>
    <property type="match status" value="1"/>
</dbReference>
<comment type="subcellular location">
    <subcellularLocation>
        <location evidence="1">Cytoplasm</location>
    </subcellularLocation>
</comment>
<dbReference type="Proteomes" id="UP001632038">
    <property type="component" value="Unassembled WGS sequence"/>
</dbReference>
<dbReference type="InterPro" id="IPR036651">
    <property type="entry name" value="Gln_synt_N_sf"/>
</dbReference>
<evidence type="ECO:0008006" key="5">
    <source>
        <dbReference type="Google" id="ProtNLM"/>
    </source>
</evidence>
<dbReference type="SUPFAM" id="SSF55931">
    <property type="entry name" value="Glutamine synthetase/guanido kinase"/>
    <property type="match status" value="1"/>
</dbReference>
<dbReference type="EMBL" id="JAVIJP010000036">
    <property type="protein sequence ID" value="KAL3628384.1"/>
    <property type="molecule type" value="Genomic_DNA"/>
</dbReference>
<dbReference type="InterPro" id="IPR050292">
    <property type="entry name" value="Glutamine_Synthetase"/>
</dbReference>
<evidence type="ECO:0000313" key="4">
    <source>
        <dbReference type="Proteomes" id="UP001632038"/>
    </source>
</evidence>
<evidence type="ECO:0000256" key="1">
    <source>
        <dbReference type="ARBA" id="ARBA00004496"/>
    </source>
</evidence>
<evidence type="ECO:0000256" key="2">
    <source>
        <dbReference type="ARBA" id="ARBA00022490"/>
    </source>
</evidence>
<name>A0ABD3CGH6_9LAMI</name>
<dbReference type="InterPro" id="IPR014746">
    <property type="entry name" value="Gln_synth/guanido_kin_cat_dom"/>
</dbReference>
<comment type="caution">
    <text evidence="3">The sequence shown here is derived from an EMBL/GenBank/DDBJ whole genome shotgun (WGS) entry which is preliminary data.</text>
</comment>
<protein>
    <recommendedName>
        <fullName evidence="5">Glutamine synthetase</fullName>
    </recommendedName>
</protein>